<reference evidence="2 3" key="1">
    <citation type="submission" date="2018-03" db="EMBL/GenBank/DDBJ databases">
        <authorList>
            <person name="Keele B.F."/>
        </authorList>
    </citation>
    <scope>NUCLEOTIDE SEQUENCE [LARGE SCALE GENOMIC DNA]</scope>
    <source>
        <strain evidence="2 3">CECT 8626</strain>
    </source>
</reference>
<evidence type="ECO:0000313" key="2">
    <source>
        <dbReference type="EMBL" id="SPH24996.1"/>
    </source>
</evidence>
<evidence type="ECO:0000313" key="3">
    <source>
        <dbReference type="Proteomes" id="UP000244924"/>
    </source>
</evidence>
<protein>
    <submittedName>
        <fullName evidence="2">Nitrilase</fullName>
        <ecNumber evidence="2">3.5.5.7</ecNumber>
    </submittedName>
</protein>
<dbReference type="Pfam" id="PF00795">
    <property type="entry name" value="CN_hydrolase"/>
    <property type="match status" value="1"/>
</dbReference>
<dbReference type="EC" id="3.5.5.7" evidence="2"/>
<gene>
    <name evidence="2" type="ORF">DEA8626_04029</name>
</gene>
<dbReference type="RefSeq" id="WP_108854992.1">
    <property type="nucleotide sequence ID" value="NZ_OMOQ01000007.1"/>
</dbReference>
<dbReference type="CDD" id="cd07574">
    <property type="entry name" value="nitrilase_Rim1_like"/>
    <property type="match status" value="1"/>
</dbReference>
<dbReference type="Proteomes" id="UP000244924">
    <property type="component" value="Unassembled WGS sequence"/>
</dbReference>
<keyword evidence="2" id="KW-0378">Hydrolase</keyword>
<evidence type="ECO:0000259" key="1">
    <source>
        <dbReference type="PROSITE" id="PS50263"/>
    </source>
</evidence>
<dbReference type="InterPro" id="IPR003010">
    <property type="entry name" value="C-N_Hydrolase"/>
</dbReference>
<dbReference type="InterPro" id="IPR036526">
    <property type="entry name" value="C-N_Hydrolase_sf"/>
</dbReference>
<sequence length="301" mass="32265">MKVAAAAYPLDWFNDWSEYELKLDRWVSDAASKGAELLVFPEYGAMELASLGGKDVAGDLEGALHEVDRHKAGSDAMHARLAAHYGVHILAGSGPVFDRPHAGDRPVNRASLFGPAGLIGHQDKVMMTRFEREDWKVVAGDGLQVFDTALGRIGVLICYDGEFPLLGRALAEAGVEFLLVPSATDALAGFTRVRVGAMARALEGQLVAVHAPVVGDAPWCNGMEENTGVASVYGPADRGFPPTGILAEGSLGEPGWVYAEVSRDAIAEVRRDGGVLNLKHWPEQISQLSRVRLHAETRDCA</sequence>
<proteinExistence type="predicted"/>
<keyword evidence="3" id="KW-1185">Reference proteome</keyword>
<feature type="domain" description="CN hydrolase" evidence="1">
    <location>
        <begin position="1"/>
        <end position="263"/>
    </location>
</feature>
<organism evidence="2 3">
    <name type="scientific">Albidovulum aquaemixtae</name>
    <dbReference type="NCBI Taxonomy" id="1542388"/>
    <lineage>
        <taxon>Bacteria</taxon>
        <taxon>Pseudomonadati</taxon>
        <taxon>Pseudomonadota</taxon>
        <taxon>Alphaproteobacteria</taxon>
        <taxon>Rhodobacterales</taxon>
        <taxon>Paracoccaceae</taxon>
        <taxon>Albidovulum</taxon>
    </lineage>
</organism>
<dbReference type="AlphaFoldDB" id="A0A2R8BNJ8"/>
<dbReference type="SUPFAM" id="SSF56317">
    <property type="entry name" value="Carbon-nitrogen hydrolase"/>
    <property type="match status" value="1"/>
</dbReference>
<dbReference type="PANTHER" id="PTHR23088:SF50">
    <property type="entry name" value="HYDROLASE YHCX"/>
    <property type="match status" value="1"/>
</dbReference>
<accession>A0A2R8BNJ8</accession>
<dbReference type="PANTHER" id="PTHR23088">
    <property type="entry name" value="NITRILASE-RELATED"/>
    <property type="match status" value="1"/>
</dbReference>
<name>A0A2R8BNJ8_9RHOB</name>
<dbReference type="GO" id="GO:0018762">
    <property type="term" value="F:aliphatic nitrilase activity"/>
    <property type="evidence" value="ECO:0007669"/>
    <property type="project" value="UniProtKB-EC"/>
</dbReference>
<dbReference type="PROSITE" id="PS50263">
    <property type="entry name" value="CN_HYDROLASE"/>
    <property type="match status" value="1"/>
</dbReference>
<dbReference type="Gene3D" id="3.60.110.10">
    <property type="entry name" value="Carbon-nitrogen hydrolase"/>
    <property type="match status" value="1"/>
</dbReference>
<dbReference type="EMBL" id="OMOQ01000007">
    <property type="protein sequence ID" value="SPH24996.1"/>
    <property type="molecule type" value="Genomic_DNA"/>
</dbReference>
<dbReference type="OrthoDB" id="9811121at2"/>